<keyword evidence="4 7" id="KW-0406">Ion transport</keyword>
<keyword evidence="7" id="KW-0139">CF(1)</keyword>
<keyword evidence="5 7" id="KW-0472">Membrane</keyword>
<accession>A0A078MQI2</accession>
<evidence type="ECO:0000256" key="4">
    <source>
        <dbReference type="ARBA" id="ARBA00023065"/>
    </source>
</evidence>
<evidence type="ECO:0000256" key="2">
    <source>
        <dbReference type="ARBA" id="ARBA00022448"/>
    </source>
</evidence>
<comment type="subcellular location">
    <subcellularLocation>
        <location evidence="7">Cell membrane</location>
        <topology evidence="7">Peripheral membrane protein</topology>
    </subcellularLocation>
    <subcellularLocation>
        <location evidence="1">Membrane</location>
    </subcellularLocation>
</comment>
<dbReference type="PATRIC" id="fig|1461584.3.peg.1889"/>
<organism evidence="8">
    <name type="scientific">Arthrobacter saudimassiliensis</name>
    <dbReference type="NCBI Taxonomy" id="1461584"/>
    <lineage>
        <taxon>Bacteria</taxon>
        <taxon>Bacillati</taxon>
        <taxon>Actinomycetota</taxon>
        <taxon>Actinomycetes</taxon>
        <taxon>Micrococcales</taxon>
        <taxon>Micrococcaceae</taxon>
        <taxon>Arthrobacter</taxon>
    </lineage>
</organism>
<evidence type="ECO:0000313" key="8">
    <source>
        <dbReference type="EMBL" id="CEA08559.1"/>
    </source>
</evidence>
<dbReference type="PANTHER" id="PTHR11910">
    <property type="entry name" value="ATP SYNTHASE DELTA CHAIN"/>
    <property type="match status" value="1"/>
</dbReference>
<evidence type="ECO:0000256" key="7">
    <source>
        <dbReference type="HAMAP-Rule" id="MF_01416"/>
    </source>
</evidence>
<comment type="function">
    <text evidence="7">This protein is part of the stalk that links CF(0) to CF(1). It either transmits conformational changes from CF(0) to CF(1) or is implicated in proton conduction.</text>
</comment>
<evidence type="ECO:0000256" key="6">
    <source>
        <dbReference type="ARBA" id="ARBA00023310"/>
    </source>
</evidence>
<comment type="similarity">
    <text evidence="7">Belongs to the ATPase delta chain family.</text>
</comment>
<dbReference type="NCBIfam" id="TIGR01145">
    <property type="entry name" value="ATP_synt_delta"/>
    <property type="match status" value="1"/>
</dbReference>
<comment type="function">
    <text evidence="7">F(1)F(0) ATP synthase produces ATP from ADP in the presence of a proton or sodium gradient. F-type ATPases consist of two structural domains, F(1) containing the extramembraneous catalytic core and F(0) containing the membrane proton channel, linked together by a central stalk and a peripheral stalk. During catalysis, ATP synthesis in the catalytic domain of F(1) is coupled via a rotary mechanism of the central stalk subunits to proton translocation.</text>
</comment>
<dbReference type="NCBIfam" id="NF009967">
    <property type="entry name" value="PRK13430.1"/>
    <property type="match status" value="1"/>
</dbReference>
<keyword evidence="3 7" id="KW-0375">Hydrogen ion transport</keyword>
<dbReference type="HAMAP" id="MF_01416">
    <property type="entry name" value="ATP_synth_delta_bact"/>
    <property type="match status" value="1"/>
</dbReference>
<protein>
    <recommendedName>
        <fullName evidence="7">ATP synthase subunit delta</fullName>
    </recommendedName>
    <alternativeName>
        <fullName evidence="7">ATP synthase F(1) sector subunit delta</fullName>
    </alternativeName>
    <alternativeName>
        <fullName evidence="7">F-type ATPase subunit delta</fullName>
        <shortName evidence="7">F-ATPase subunit delta</shortName>
    </alternativeName>
</protein>
<dbReference type="GO" id="GO:0045259">
    <property type="term" value="C:proton-transporting ATP synthase complex"/>
    <property type="evidence" value="ECO:0007669"/>
    <property type="project" value="UniProtKB-KW"/>
</dbReference>
<dbReference type="GO" id="GO:0046933">
    <property type="term" value="F:proton-transporting ATP synthase activity, rotational mechanism"/>
    <property type="evidence" value="ECO:0007669"/>
    <property type="project" value="UniProtKB-UniRule"/>
</dbReference>
<gene>
    <name evidence="8" type="primary">atpH_2</name>
    <name evidence="7" type="synonym">atpH</name>
    <name evidence="8" type="ORF">BN1051_01914</name>
</gene>
<dbReference type="EMBL" id="LN483071">
    <property type="protein sequence ID" value="CEA08559.1"/>
    <property type="molecule type" value="Genomic_DNA"/>
</dbReference>
<evidence type="ECO:0000256" key="1">
    <source>
        <dbReference type="ARBA" id="ARBA00004370"/>
    </source>
</evidence>
<keyword evidence="6 7" id="KW-0066">ATP synthesis</keyword>
<dbReference type="InterPro" id="IPR000711">
    <property type="entry name" value="ATPase_OSCP/dsu"/>
</dbReference>
<evidence type="ECO:0000256" key="3">
    <source>
        <dbReference type="ARBA" id="ARBA00022781"/>
    </source>
</evidence>
<name>A0A078MQI2_9MICC</name>
<dbReference type="AlphaFoldDB" id="A0A078MQI2"/>
<keyword evidence="2 7" id="KW-0813">Transport</keyword>
<dbReference type="Pfam" id="PF00213">
    <property type="entry name" value="OSCP"/>
    <property type="match status" value="1"/>
</dbReference>
<keyword evidence="7" id="KW-1003">Cell membrane</keyword>
<reference evidence="8" key="1">
    <citation type="submission" date="2014-07" db="EMBL/GenBank/DDBJ databases">
        <authorList>
            <person name="Urmite Genomes Urmite Genomes"/>
        </authorList>
    </citation>
    <scope>NUCLEOTIDE SEQUENCE</scope>
    <source>
        <strain evidence="8">11W110_air</strain>
    </source>
</reference>
<proteinExistence type="inferred from homology"/>
<dbReference type="GO" id="GO:0005886">
    <property type="term" value="C:plasma membrane"/>
    <property type="evidence" value="ECO:0007669"/>
    <property type="project" value="UniProtKB-SubCell"/>
</dbReference>
<sequence>MAGVSSESLAAAQEQLEKYLPHATLSLAEELFGIVGVLDAGAGVRRALTDPTREGSEKAALVSNLFAGKVSPEAETIATGLAASRWRDPRDIGDALELLAATVVSAVAENRGPGSAGLDALEDDLFRFNRAVAASHEVQRALSDPQAPVQARTALAERLVPGAGPEALVLIRQAVAHPRGLRPTGVISRFLELVSARQRRWIAEVRSARPLTAEQRTRLQASLDALYGRELKINAEVDPSLIGGVRITVGDEVLDSSVVSRLSELRRKLAV</sequence>
<evidence type="ECO:0000256" key="5">
    <source>
        <dbReference type="ARBA" id="ARBA00023136"/>
    </source>
</evidence>